<dbReference type="Proteomes" id="UP000430345">
    <property type="component" value="Unassembled WGS sequence"/>
</dbReference>
<comment type="similarity">
    <text evidence="1">Belongs to the aerolysin family.</text>
</comment>
<dbReference type="SMART" id="SM00999">
    <property type="entry name" value="Aerolysin"/>
    <property type="match status" value="1"/>
</dbReference>
<dbReference type="InterPro" id="IPR055267">
    <property type="entry name" value="Aerolysin-like_C"/>
</dbReference>
<proteinExistence type="inferred from homology"/>
<keyword evidence="5" id="KW-1185">Reference proteome</keyword>
<protein>
    <submittedName>
        <fullName evidence="4">Aerolysin family beta-barrel pore-forming toxin</fullName>
    </submittedName>
</protein>
<dbReference type="SUPFAM" id="SSF56973">
    <property type="entry name" value="Aerolisin/ETX pore-forming domain"/>
    <property type="match status" value="1"/>
</dbReference>
<accession>A0A6I1MTN5</accession>
<evidence type="ECO:0000259" key="3">
    <source>
        <dbReference type="SMART" id="SM00999"/>
    </source>
</evidence>
<dbReference type="AlphaFoldDB" id="A0A6I1MTN5"/>
<dbReference type="RefSeq" id="WP_152889273.1">
    <property type="nucleotide sequence ID" value="NZ_WHJC01000084.1"/>
</dbReference>
<dbReference type="Gene3D" id="3.30.412.10">
    <property type="entry name" value="Proaerolysin, chain A, domain 2"/>
    <property type="match status" value="1"/>
</dbReference>
<evidence type="ECO:0000256" key="1">
    <source>
        <dbReference type="ARBA" id="ARBA00009831"/>
    </source>
</evidence>
<feature type="domain" description="Aerolysin-like C-terminal" evidence="3">
    <location>
        <begin position="17"/>
        <end position="345"/>
    </location>
</feature>
<name>A0A6I1MTN5_9CLOT</name>
<evidence type="ECO:0000256" key="2">
    <source>
        <dbReference type="ARBA" id="ARBA00023157"/>
    </source>
</evidence>
<keyword evidence="2" id="KW-1015">Disulfide bond</keyword>
<dbReference type="EMBL" id="WHJC01000084">
    <property type="protein sequence ID" value="MPQ43599.1"/>
    <property type="molecule type" value="Genomic_DNA"/>
</dbReference>
<dbReference type="Pfam" id="PF01117">
    <property type="entry name" value="Aerolysin"/>
    <property type="match status" value="1"/>
</dbReference>
<gene>
    <name evidence="4" type="ORF">GBZ86_07490</name>
</gene>
<evidence type="ECO:0000313" key="4">
    <source>
        <dbReference type="EMBL" id="MPQ43599.1"/>
    </source>
</evidence>
<reference evidence="4 5" key="1">
    <citation type="submission" date="2019-10" db="EMBL/GenBank/DDBJ databases">
        <title>The Genome Sequence of Clostridium tarantellae Isolated from Fish Brain.</title>
        <authorList>
            <person name="Bano L."/>
            <person name="Kiel M."/>
            <person name="Sales G."/>
            <person name="Doxey A.C."/>
            <person name="Mansfield M.J."/>
            <person name="Schiavone M."/>
            <person name="Rossetto O."/>
            <person name="Pirazzini M."/>
            <person name="Dobrindt U."/>
            <person name="Montecucco C."/>
        </authorList>
    </citation>
    <scope>NUCLEOTIDE SEQUENCE [LARGE SCALE GENOMIC DNA]</scope>
    <source>
        <strain evidence="4 5">DSM 3997</strain>
    </source>
</reference>
<sequence>MNDSVKEFVKLRDVDFVDLEEAKYKVCNHPSFIKKWAFLGHVLGYNHCRGSNTKVIGEGYTARKSGEDYILEARNNVNEEGYNTRTGISAYTRLQITVSNIKFYFYPETIKLADSVITELPPEFIGESMAINQDFNNSITTTEMLKYDLMSTVTHSVSNTISSGFEVKYVKKMGTDVTSAEFSLTFNFSTDQTTGTQTEEKKILSTKDSITVSVPPRSKVSIKGLLYTNEENISYTALAGMSYNISLYGALNKNKHAYLGNTFIKTKTLDLGNKETSALEDVYQQYSRRVIPNSANYWDWNVVASHPNFPELYNLLKKEECISVKGQFKKTNAIKAILQAQEAKPI</sequence>
<dbReference type="Gene3D" id="2.170.15.10">
    <property type="entry name" value="Proaerolysin, chain A, domain 3"/>
    <property type="match status" value="1"/>
</dbReference>
<organism evidence="4 5">
    <name type="scientific">Clostridium tarantellae</name>
    <dbReference type="NCBI Taxonomy" id="39493"/>
    <lineage>
        <taxon>Bacteria</taxon>
        <taxon>Bacillati</taxon>
        <taxon>Bacillota</taxon>
        <taxon>Clostridia</taxon>
        <taxon>Eubacteriales</taxon>
        <taxon>Clostridiaceae</taxon>
        <taxon>Clostridium</taxon>
    </lineage>
</organism>
<comment type="caution">
    <text evidence="4">The sequence shown here is derived from an EMBL/GenBank/DDBJ whole genome shotgun (WGS) entry which is preliminary data.</text>
</comment>
<evidence type="ECO:0000313" key="5">
    <source>
        <dbReference type="Proteomes" id="UP000430345"/>
    </source>
</evidence>